<feature type="region of interest" description="Disordered" evidence="1">
    <location>
        <begin position="16"/>
        <end position="40"/>
    </location>
</feature>
<feature type="compositionally biased region" description="Polar residues" evidence="1">
    <location>
        <begin position="71"/>
        <end position="83"/>
    </location>
</feature>
<evidence type="ECO:0000313" key="3">
    <source>
        <dbReference type="Proteomes" id="UP001344906"/>
    </source>
</evidence>
<evidence type="ECO:0000313" key="2">
    <source>
        <dbReference type="EMBL" id="GLV55417.1"/>
    </source>
</evidence>
<gene>
    <name evidence="2" type="ORF">KDH_22610</name>
</gene>
<keyword evidence="3" id="KW-1185">Reference proteome</keyword>
<reference evidence="2 3" key="1">
    <citation type="submission" date="2023-02" db="EMBL/GenBank/DDBJ databases">
        <title>Dictyobacter halimunensis sp. nov., a new member of the class Ktedonobacteria from forest soil in a geothermal area.</title>
        <authorList>
            <person name="Rachmania M.K."/>
            <person name="Ningsih F."/>
            <person name="Sakai Y."/>
            <person name="Yabe S."/>
            <person name="Yokota A."/>
            <person name="Sjamsuridzal W."/>
        </authorList>
    </citation>
    <scope>NUCLEOTIDE SEQUENCE [LARGE SCALE GENOMIC DNA]</scope>
    <source>
        <strain evidence="2 3">S3.2.2.5</strain>
    </source>
</reference>
<dbReference type="Proteomes" id="UP001344906">
    <property type="component" value="Unassembled WGS sequence"/>
</dbReference>
<feature type="region of interest" description="Disordered" evidence="1">
    <location>
        <begin position="55"/>
        <end position="83"/>
    </location>
</feature>
<dbReference type="EMBL" id="BSRI01000001">
    <property type="protein sequence ID" value="GLV55417.1"/>
    <property type="molecule type" value="Genomic_DNA"/>
</dbReference>
<name>A0ABQ6FSP1_9CHLR</name>
<organism evidence="2 3">
    <name type="scientific">Dictyobacter halimunensis</name>
    <dbReference type="NCBI Taxonomy" id="3026934"/>
    <lineage>
        <taxon>Bacteria</taxon>
        <taxon>Bacillati</taxon>
        <taxon>Chloroflexota</taxon>
        <taxon>Ktedonobacteria</taxon>
        <taxon>Ktedonobacterales</taxon>
        <taxon>Dictyobacteraceae</taxon>
        <taxon>Dictyobacter</taxon>
    </lineage>
</organism>
<sequence>MLDGIIKRFRNILRKTGSSNMAKKQKDTQIQAQQTTIPEKKRKAVTELTDDDLKQIHGGTRSTHKPGVSEITITKYSDKSSNS</sequence>
<comment type="caution">
    <text evidence="2">The sequence shown here is derived from an EMBL/GenBank/DDBJ whole genome shotgun (WGS) entry which is preliminary data.</text>
</comment>
<proteinExistence type="predicted"/>
<feature type="compositionally biased region" description="Polar residues" evidence="1">
    <location>
        <begin position="16"/>
        <end position="37"/>
    </location>
</feature>
<protein>
    <submittedName>
        <fullName evidence="2">Uncharacterized protein</fullName>
    </submittedName>
</protein>
<accession>A0ABQ6FSP1</accession>
<evidence type="ECO:0000256" key="1">
    <source>
        <dbReference type="SAM" id="MobiDB-lite"/>
    </source>
</evidence>